<feature type="region of interest" description="Disordered" evidence="1">
    <location>
        <begin position="98"/>
        <end position="117"/>
    </location>
</feature>
<name>A0ABN2K1V2_9ACTN</name>
<gene>
    <name evidence="3" type="ORF">GCM10009681_17250</name>
</gene>
<accession>A0ABN2K1V2</accession>
<organism evidence="3 4">
    <name type="scientific">Luedemannella helvata</name>
    <dbReference type="NCBI Taxonomy" id="349315"/>
    <lineage>
        <taxon>Bacteria</taxon>
        <taxon>Bacillati</taxon>
        <taxon>Actinomycetota</taxon>
        <taxon>Actinomycetes</taxon>
        <taxon>Micromonosporales</taxon>
        <taxon>Micromonosporaceae</taxon>
        <taxon>Luedemannella</taxon>
    </lineage>
</organism>
<dbReference type="RefSeq" id="WP_344078720.1">
    <property type="nucleotide sequence ID" value="NZ_BAAALS010000006.1"/>
</dbReference>
<keyword evidence="2" id="KW-0472">Membrane</keyword>
<evidence type="ECO:0000256" key="2">
    <source>
        <dbReference type="SAM" id="Phobius"/>
    </source>
</evidence>
<proteinExistence type="predicted"/>
<sequence>MTGVLATGRLAASAAAADARRAATGPRTPGEAPSVLRVQAKQLGIGSEMLNGVVPERLLKAAPHHRRWVVSVAAVAVVTVIAVCGVSLRTMFLDAQQDTRKTAVPPTSAPPTRDISDRKVDPKAMTVADVFPSKQIEIGPGVPNYAMIGNAQVLKDCRAGATGELGKMLRSLGCNQLIRATARTEDKNYLVTFGVFNLKDDVAARQAHEEIKTYVDQGKGRFTGYISTSATKVLGRAPTQLAWDADGHFLVYCVIARSDGKEFTKNDPYPRVIIYDTVETYLRDKVIANWALDKDAMASAAPTPSPPASGG</sequence>
<keyword evidence="2" id="KW-0812">Transmembrane</keyword>
<reference evidence="3 4" key="1">
    <citation type="journal article" date="2019" name="Int. J. Syst. Evol. Microbiol.">
        <title>The Global Catalogue of Microorganisms (GCM) 10K type strain sequencing project: providing services to taxonomists for standard genome sequencing and annotation.</title>
        <authorList>
            <consortium name="The Broad Institute Genomics Platform"/>
            <consortium name="The Broad Institute Genome Sequencing Center for Infectious Disease"/>
            <person name="Wu L."/>
            <person name="Ma J."/>
        </authorList>
    </citation>
    <scope>NUCLEOTIDE SEQUENCE [LARGE SCALE GENOMIC DNA]</scope>
    <source>
        <strain evidence="3 4">JCM 13249</strain>
    </source>
</reference>
<keyword evidence="2" id="KW-1133">Transmembrane helix</keyword>
<dbReference type="EMBL" id="BAAALS010000006">
    <property type="protein sequence ID" value="GAA1746642.1"/>
    <property type="molecule type" value="Genomic_DNA"/>
</dbReference>
<evidence type="ECO:0000256" key="1">
    <source>
        <dbReference type="SAM" id="MobiDB-lite"/>
    </source>
</evidence>
<dbReference type="Proteomes" id="UP001500655">
    <property type="component" value="Unassembled WGS sequence"/>
</dbReference>
<feature type="transmembrane region" description="Helical" evidence="2">
    <location>
        <begin position="68"/>
        <end position="92"/>
    </location>
</feature>
<evidence type="ECO:0000313" key="3">
    <source>
        <dbReference type="EMBL" id="GAA1746642.1"/>
    </source>
</evidence>
<keyword evidence="4" id="KW-1185">Reference proteome</keyword>
<comment type="caution">
    <text evidence="3">The sequence shown here is derived from an EMBL/GenBank/DDBJ whole genome shotgun (WGS) entry which is preliminary data.</text>
</comment>
<protein>
    <submittedName>
        <fullName evidence="3">Uncharacterized protein</fullName>
    </submittedName>
</protein>
<evidence type="ECO:0000313" key="4">
    <source>
        <dbReference type="Proteomes" id="UP001500655"/>
    </source>
</evidence>